<reference evidence="2" key="1">
    <citation type="submission" date="2021-02" db="EMBL/GenBank/DDBJ databases">
        <authorList>
            <person name="Nowell W R."/>
        </authorList>
    </citation>
    <scope>NUCLEOTIDE SEQUENCE</scope>
</reference>
<evidence type="ECO:0000313" key="6">
    <source>
        <dbReference type="Proteomes" id="UP000663829"/>
    </source>
</evidence>
<dbReference type="Proteomes" id="UP000663829">
    <property type="component" value="Unassembled WGS sequence"/>
</dbReference>
<keyword evidence="6" id="KW-1185">Reference proteome</keyword>
<protein>
    <submittedName>
        <fullName evidence="2">Uncharacterized protein</fullName>
    </submittedName>
</protein>
<dbReference type="EMBL" id="CAJNOQ010006327">
    <property type="protein sequence ID" value="CAF1131166.1"/>
    <property type="molecule type" value="Genomic_DNA"/>
</dbReference>
<dbReference type="Proteomes" id="UP000682733">
    <property type="component" value="Unassembled WGS sequence"/>
</dbReference>
<evidence type="ECO:0000313" key="2">
    <source>
        <dbReference type="EMBL" id="CAF1131166.1"/>
    </source>
</evidence>
<dbReference type="OrthoDB" id="10041892at2759"/>
<dbReference type="AlphaFoldDB" id="A0A814RAD4"/>
<dbReference type="Proteomes" id="UP000677228">
    <property type="component" value="Unassembled WGS sequence"/>
</dbReference>
<feature type="compositionally biased region" description="Low complexity" evidence="1">
    <location>
        <begin position="115"/>
        <end position="132"/>
    </location>
</feature>
<evidence type="ECO:0000313" key="3">
    <source>
        <dbReference type="EMBL" id="CAF1361725.1"/>
    </source>
</evidence>
<feature type="compositionally biased region" description="Low complexity" evidence="1">
    <location>
        <begin position="249"/>
        <end position="263"/>
    </location>
</feature>
<evidence type="ECO:0000256" key="1">
    <source>
        <dbReference type="SAM" id="MobiDB-lite"/>
    </source>
</evidence>
<evidence type="ECO:0000313" key="4">
    <source>
        <dbReference type="EMBL" id="CAF3894888.1"/>
    </source>
</evidence>
<proteinExistence type="predicted"/>
<dbReference type="EMBL" id="CAJNOK010023375">
    <property type="protein sequence ID" value="CAF1361725.1"/>
    <property type="molecule type" value="Genomic_DNA"/>
</dbReference>
<evidence type="ECO:0000313" key="5">
    <source>
        <dbReference type="EMBL" id="CAF4171586.1"/>
    </source>
</evidence>
<sequence>SIADGSTSDLSEIGSLYNFPSAIRQRSDSLTNLFNLSEDSASVSNLSVASYSLSQHSCDYGPTTTIPNSFINGNGSDSNKILRKQYSSSHKNLYDDPSSTSSPHHGHFSDYTSRQNNNSTSHYQTTNTQSNSSTNGYYCNTSLSDSSSIGSNINEYRKSFPAKTADCVLNTIGLGGVNTTTSGDDIDATDKCGLISSADYDDNESDDCDDIIENGINNVGDLSSFNDGGGAHSYYAGSSDENEQIQNPSNSASATTDNNGTTTTTATTITKSLQKKTNGKLRKTVMNNVVDRLINSGKGIKC</sequence>
<organism evidence="2 6">
    <name type="scientific">Didymodactylos carnosus</name>
    <dbReference type="NCBI Taxonomy" id="1234261"/>
    <lineage>
        <taxon>Eukaryota</taxon>
        <taxon>Metazoa</taxon>
        <taxon>Spiralia</taxon>
        <taxon>Gnathifera</taxon>
        <taxon>Rotifera</taxon>
        <taxon>Eurotatoria</taxon>
        <taxon>Bdelloidea</taxon>
        <taxon>Philodinida</taxon>
        <taxon>Philodinidae</taxon>
        <taxon>Didymodactylos</taxon>
    </lineage>
</organism>
<name>A0A814RAD4_9BILA</name>
<gene>
    <name evidence="2" type="ORF">GPM918_LOCUS20200</name>
    <name evidence="3" type="ORF">OVA965_LOCUS31271</name>
    <name evidence="4" type="ORF">SRO942_LOCUS20197</name>
    <name evidence="5" type="ORF">TMI583_LOCUS32093</name>
</gene>
<dbReference type="Proteomes" id="UP000681722">
    <property type="component" value="Unassembled WGS sequence"/>
</dbReference>
<feature type="region of interest" description="Disordered" evidence="1">
    <location>
        <begin position="236"/>
        <end position="263"/>
    </location>
</feature>
<feature type="compositionally biased region" description="Polar residues" evidence="1">
    <location>
        <begin position="89"/>
        <end position="103"/>
    </location>
</feature>
<feature type="non-terminal residue" evidence="2">
    <location>
        <position position="1"/>
    </location>
</feature>
<feature type="region of interest" description="Disordered" evidence="1">
    <location>
        <begin position="89"/>
        <end position="132"/>
    </location>
</feature>
<dbReference type="EMBL" id="CAJOBA010045022">
    <property type="protein sequence ID" value="CAF4171586.1"/>
    <property type="molecule type" value="Genomic_DNA"/>
</dbReference>
<accession>A0A814RAD4</accession>
<dbReference type="EMBL" id="CAJOBC010006327">
    <property type="protein sequence ID" value="CAF3894888.1"/>
    <property type="molecule type" value="Genomic_DNA"/>
</dbReference>
<comment type="caution">
    <text evidence="2">The sequence shown here is derived from an EMBL/GenBank/DDBJ whole genome shotgun (WGS) entry which is preliminary data.</text>
</comment>